<reference evidence="1" key="1">
    <citation type="submission" date="2021-06" db="EMBL/GenBank/DDBJ databases">
        <authorList>
            <person name="Kallberg Y."/>
            <person name="Tangrot J."/>
            <person name="Rosling A."/>
        </authorList>
    </citation>
    <scope>NUCLEOTIDE SEQUENCE</scope>
    <source>
        <strain evidence="1">AZ414A</strain>
    </source>
</reference>
<accession>A0A9N9GD19</accession>
<evidence type="ECO:0000313" key="2">
    <source>
        <dbReference type="Proteomes" id="UP000789706"/>
    </source>
</evidence>
<keyword evidence="2" id="KW-1185">Reference proteome</keyword>
<gene>
    <name evidence="1" type="ORF">DEBURN_LOCUS9550</name>
</gene>
<dbReference type="Proteomes" id="UP000789706">
    <property type="component" value="Unassembled WGS sequence"/>
</dbReference>
<protein>
    <submittedName>
        <fullName evidence="1">4927_t:CDS:1</fullName>
    </submittedName>
</protein>
<evidence type="ECO:0000313" key="1">
    <source>
        <dbReference type="EMBL" id="CAG8601640.1"/>
    </source>
</evidence>
<dbReference type="OrthoDB" id="2433100at2759"/>
<dbReference type="EMBL" id="CAJVPK010001900">
    <property type="protein sequence ID" value="CAG8601640.1"/>
    <property type="molecule type" value="Genomic_DNA"/>
</dbReference>
<name>A0A9N9GD19_9GLOM</name>
<proteinExistence type="predicted"/>
<dbReference type="AlphaFoldDB" id="A0A9N9GD19"/>
<sequence>MVQPKHILQNILEGLFGTIRELGEDSSIQILKSYGYALNKYQITVLVSSEIKSFNYGNASCNRHEINNLFMGKIKIPLEAYNENVKQENNNVLYLQSEWNNLIKTILYQDSIDKLLEK</sequence>
<organism evidence="1 2">
    <name type="scientific">Diversispora eburnea</name>
    <dbReference type="NCBI Taxonomy" id="1213867"/>
    <lineage>
        <taxon>Eukaryota</taxon>
        <taxon>Fungi</taxon>
        <taxon>Fungi incertae sedis</taxon>
        <taxon>Mucoromycota</taxon>
        <taxon>Glomeromycotina</taxon>
        <taxon>Glomeromycetes</taxon>
        <taxon>Diversisporales</taxon>
        <taxon>Diversisporaceae</taxon>
        <taxon>Diversispora</taxon>
    </lineage>
</organism>
<comment type="caution">
    <text evidence="1">The sequence shown here is derived from an EMBL/GenBank/DDBJ whole genome shotgun (WGS) entry which is preliminary data.</text>
</comment>